<protein>
    <recommendedName>
        <fullName evidence="3">Aspartyl-phosphate phosphatase Spo0E family protein</fullName>
    </recommendedName>
</protein>
<dbReference type="Proteomes" id="UP001165287">
    <property type="component" value="Unassembled WGS sequence"/>
</dbReference>
<evidence type="ECO:0008006" key="3">
    <source>
        <dbReference type="Google" id="ProtNLM"/>
    </source>
</evidence>
<dbReference type="RefSeq" id="WP_224139804.1">
    <property type="nucleotide sequence ID" value="NZ_JAIQUM010000033.1"/>
</dbReference>
<sequence>MKNIVEKSVIVRELAELEQEIFALEKVLMNKVSTKKIGQKIIEDAARIDEQLTDIISCLDRAKDTHLKNDNDQSHASIFPLIATNV</sequence>
<organism evidence="1 2">
    <name type="scientific">Metabacillus rhizolycopersici</name>
    <dbReference type="NCBI Taxonomy" id="2875709"/>
    <lineage>
        <taxon>Bacteria</taxon>
        <taxon>Bacillati</taxon>
        <taxon>Bacillota</taxon>
        <taxon>Bacilli</taxon>
        <taxon>Bacillales</taxon>
        <taxon>Bacillaceae</taxon>
        <taxon>Metabacillus</taxon>
    </lineage>
</organism>
<dbReference type="EMBL" id="JAIQUM010000033">
    <property type="protein sequence ID" value="MBZ5751511.1"/>
    <property type="molecule type" value="Genomic_DNA"/>
</dbReference>
<reference evidence="1" key="1">
    <citation type="submission" date="2024-05" db="EMBL/GenBank/DDBJ databases">
        <title>Metabacillus sp. nov., isolated from the rhizosphere soil of tomato plants.</title>
        <authorList>
            <person name="Ma R."/>
        </authorList>
    </citation>
    <scope>NUCLEOTIDE SEQUENCE</scope>
    <source>
        <strain evidence="1">DBTR6</strain>
    </source>
</reference>
<accession>A0ABS7UTQ8</accession>
<proteinExistence type="predicted"/>
<keyword evidence="2" id="KW-1185">Reference proteome</keyword>
<gene>
    <name evidence="1" type="ORF">K9V48_14940</name>
</gene>
<evidence type="ECO:0000313" key="2">
    <source>
        <dbReference type="Proteomes" id="UP001165287"/>
    </source>
</evidence>
<name>A0ABS7UTQ8_9BACI</name>
<evidence type="ECO:0000313" key="1">
    <source>
        <dbReference type="EMBL" id="MBZ5751511.1"/>
    </source>
</evidence>
<comment type="caution">
    <text evidence="1">The sequence shown here is derived from an EMBL/GenBank/DDBJ whole genome shotgun (WGS) entry which is preliminary data.</text>
</comment>